<feature type="domain" description="Endonuclease/exonuclease/phosphatase" evidence="1">
    <location>
        <begin position="4"/>
        <end position="278"/>
    </location>
</feature>
<evidence type="ECO:0000313" key="2">
    <source>
        <dbReference type="EMBL" id="RJG04422.1"/>
    </source>
</evidence>
<comment type="caution">
    <text evidence="2">The sequence shown here is derived from an EMBL/GenBank/DDBJ whole genome shotgun (WGS) entry which is preliminary data.</text>
</comment>
<dbReference type="GO" id="GO:0016020">
    <property type="term" value="C:membrane"/>
    <property type="evidence" value="ECO:0007669"/>
    <property type="project" value="GOC"/>
</dbReference>
<dbReference type="GO" id="GO:0004519">
    <property type="term" value="F:endonuclease activity"/>
    <property type="evidence" value="ECO:0007669"/>
    <property type="project" value="UniProtKB-KW"/>
</dbReference>
<protein>
    <submittedName>
        <fullName evidence="2">Endonuclease</fullName>
    </submittedName>
</protein>
<dbReference type="RefSeq" id="WP_119787897.1">
    <property type="nucleotide sequence ID" value="NZ_QYUQ01000002.1"/>
</dbReference>
<dbReference type="AlphaFoldDB" id="A0A3A3GCN6"/>
<evidence type="ECO:0000313" key="3">
    <source>
        <dbReference type="Proteomes" id="UP000266327"/>
    </source>
</evidence>
<dbReference type="Proteomes" id="UP000266327">
    <property type="component" value="Unassembled WGS sequence"/>
</dbReference>
<gene>
    <name evidence="2" type="ORF">D3878_13805</name>
</gene>
<keyword evidence="2" id="KW-0255">Endonuclease</keyword>
<dbReference type="InterPro" id="IPR036691">
    <property type="entry name" value="Endo/exonu/phosph_ase_sf"/>
</dbReference>
<accession>A0A3A3GCN6</accession>
<dbReference type="InterPro" id="IPR051916">
    <property type="entry name" value="GPI-anchor_lipid_remodeler"/>
</dbReference>
<dbReference type="PANTHER" id="PTHR14859">
    <property type="entry name" value="CALCOFLUOR WHITE HYPERSENSITIVE PROTEIN PRECURSOR"/>
    <property type="match status" value="1"/>
</dbReference>
<dbReference type="EMBL" id="QYUQ01000002">
    <property type="protein sequence ID" value="RJG04422.1"/>
    <property type="molecule type" value="Genomic_DNA"/>
</dbReference>
<keyword evidence="3" id="KW-1185">Reference proteome</keyword>
<dbReference type="PANTHER" id="PTHR14859:SF0">
    <property type="entry name" value="ENDONUCLEASE_EXONUCLEASE_PHOSPHATASE FAMILY PROTEIN, EXPRESSED"/>
    <property type="match status" value="1"/>
</dbReference>
<evidence type="ECO:0000259" key="1">
    <source>
        <dbReference type="Pfam" id="PF03372"/>
    </source>
</evidence>
<dbReference type="InterPro" id="IPR005135">
    <property type="entry name" value="Endo/exonuclease/phosphatase"/>
</dbReference>
<dbReference type="Pfam" id="PF03372">
    <property type="entry name" value="Exo_endo_phos"/>
    <property type="match status" value="1"/>
</dbReference>
<reference evidence="3" key="1">
    <citation type="submission" date="2018-09" db="EMBL/GenBank/DDBJ databases">
        <authorList>
            <person name="Zhu H."/>
        </authorList>
    </citation>
    <scope>NUCLEOTIDE SEQUENCE [LARGE SCALE GENOMIC DNA]</scope>
    <source>
        <strain evidence="3">K1S02-23</strain>
    </source>
</reference>
<name>A0A3A3GCN6_9BURK</name>
<dbReference type="SUPFAM" id="SSF56219">
    <property type="entry name" value="DNase I-like"/>
    <property type="match status" value="1"/>
</dbReference>
<dbReference type="GO" id="GO:0006506">
    <property type="term" value="P:GPI anchor biosynthetic process"/>
    <property type="evidence" value="ECO:0007669"/>
    <property type="project" value="TreeGrafter"/>
</dbReference>
<proteinExistence type="predicted"/>
<dbReference type="Gene3D" id="3.60.10.10">
    <property type="entry name" value="Endonuclease/exonuclease/phosphatase"/>
    <property type="match status" value="1"/>
</dbReference>
<organism evidence="2 3">
    <name type="scientific">Noviherbaspirillum sedimenti</name>
    <dbReference type="NCBI Taxonomy" id="2320865"/>
    <lineage>
        <taxon>Bacteria</taxon>
        <taxon>Pseudomonadati</taxon>
        <taxon>Pseudomonadota</taxon>
        <taxon>Betaproteobacteria</taxon>
        <taxon>Burkholderiales</taxon>
        <taxon>Oxalobacteraceae</taxon>
        <taxon>Noviherbaspirillum</taxon>
    </lineage>
</organism>
<dbReference type="OrthoDB" id="5294090at2"/>
<keyword evidence="2" id="KW-0540">Nuclease</keyword>
<sequence>MKLLTWNIQWGRGADGRVDLARIAAHVRRLGECDVICLQEVSCAYPELEDNDGADQFAVLEQLFPDYVATAAFAMDADPGDGVGGRRKRFGNMLLSRHPVLQVFRHLLPWPCDPLAPSMQRVALEANLATPQGLLRVTTTHLEYYSMLQRTAQIQRLRALHAEAVAHARQPGPGSVADGPFSGALRAAPAILCGDCNFIPDSASRIQLLQPIDAVTPPYLDAWTLLHPGTLHAPTVGLYDKQQWPGTPFTFDYFFVSEDLLPRLRTIAVDTASDASDHQPLLLELA</sequence>
<keyword evidence="2" id="KW-0378">Hydrolase</keyword>